<organism evidence="2 3">
    <name type="scientific">Rotaria magnacalcarata</name>
    <dbReference type="NCBI Taxonomy" id="392030"/>
    <lineage>
        <taxon>Eukaryota</taxon>
        <taxon>Metazoa</taxon>
        <taxon>Spiralia</taxon>
        <taxon>Gnathifera</taxon>
        <taxon>Rotifera</taxon>
        <taxon>Eurotatoria</taxon>
        <taxon>Bdelloidea</taxon>
        <taxon>Philodinida</taxon>
        <taxon>Philodinidae</taxon>
        <taxon>Rotaria</taxon>
    </lineage>
</organism>
<comment type="caution">
    <text evidence="2">The sequence shown here is derived from an EMBL/GenBank/DDBJ whole genome shotgun (WGS) entry which is preliminary data.</text>
</comment>
<dbReference type="Proteomes" id="UP000676336">
    <property type="component" value="Unassembled WGS sequence"/>
</dbReference>
<evidence type="ECO:0000313" key="2">
    <source>
        <dbReference type="EMBL" id="CAF4643822.1"/>
    </source>
</evidence>
<proteinExistence type="predicted"/>
<dbReference type="Proteomes" id="UP000681967">
    <property type="component" value="Unassembled WGS sequence"/>
</dbReference>
<evidence type="ECO:0000313" key="3">
    <source>
        <dbReference type="Proteomes" id="UP000676336"/>
    </source>
</evidence>
<dbReference type="AlphaFoldDB" id="A0A8S2ZLB8"/>
<reference evidence="2" key="1">
    <citation type="submission" date="2021-02" db="EMBL/GenBank/DDBJ databases">
        <authorList>
            <person name="Nowell W R."/>
        </authorList>
    </citation>
    <scope>NUCLEOTIDE SEQUENCE</scope>
</reference>
<evidence type="ECO:0000313" key="1">
    <source>
        <dbReference type="EMBL" id="CAF4515991.1"/>
    </source>
</evidence>
<name>A0A8S2ZLB8_9BILA</name>
<feature type="non-terminal residue" evidence="2">
    <location>
        <position position="1"/>
    </location>
</feature>
<feature type="non-terminal residue" evidence="2">
    <location>
        <position position="80"/>
    </location>
</feature>
<dbReference type="EMBL" id="CAJOBI010113437">
    <property type="protein sequence ID" value="CAF4643822.1"/>
    <property type="molecule type" value="Genomic_DNA"/>
</dbReference>
<dbReference type="EMBL" id="CAJOBH010080769">
    <property type="protein sequence ID" value="CAF4515991.1"/>
    <property type="molecule type" value="Genomic_DNA"/>
</dbReference>
<gene>
    <name evidence="1" type="ORF">BYL167_LOCUS36688</name>
    <name evidence="2" type="ORF">SMN809_LOCUS40808</name>
</gene>
<protein>
    <submittedName>
        <fullName evidence="2">Uncharacterized protein</fullName>
    </submittedName>
</protein>
<accession>A0A8S2ZLB8</accession>
<sequence length="80" mass="9518">RARAQERFLIINHDWFVPAQTLRRLSTNLAENELESFIFPQDEPFESEWQLFIEHQSNPSRIRMGLVLLEPHNKCLNADI</sequence>